<accession>A0A8H6RAE2</accession>
<dbReference type="EMBL" id="JABCIY010000245">
    <property type="protein sequence ID" value="KAF7186872.1"/>
    <property type="molecule type" value="Genomic_DNA"/>
</dbReference>
<feature type="non-terminal residue" evidence="1">
    <location>
        <position position="130"/>
    </location>
</feature>
<proteinExistence type="predicted"/>
<keyword evidence="2" id="KW-1185">Reference proteome</keyword>
<organism evidence="1 2">
    <name type="scientific">Pseudocercospora fuligena</name>
    <dbReference type="NCBI Taxonomy" id="685502"/>
    <lineage>
        <taxon>Eukaryota</taxon>
        <taxon>Fungi</taxon>
        <taxon>Dikarya</taxon>
        <taxon>Ascomycota</taxon>
        <taxon>Pezizomycotina</taxon>
        <taxon>Dothideomycetes</taxon>
        <taxon>Dothideomycetidae</taxon>
        <taxon>Mycosphaerellales</taxon>
        <taxon>Mycosphaerellaceae</taxon>
        <taxon>Pseudocercospora</taxon>
    </lineage>
</organism>
<comment type="caution">
    <text evidence="1">The sequence shown here is derived from an EMBL/GenBank/DDBJ whole genome shotgun (WGS) entry which is preliminary data.</text>
</comment>
<feature type="non-terminal residue" evidence="1">
    <location>
        <position position="1"/>
    </location>
</feature>
<name>A0A8H6RAE2_9PEZI</name>
<evidence type="ECO:0000313" key="2">
    <source>
        <dbReference type="Proteomes" id="UP000660729"/>
    </source>
</evidence>
<dbReference type="Proteomes" id="UP000660729">
    <property type="component" value="Unassembled WGS sequence"/>
</dbReference>
<gene>
    <name evidence="1" type="ORF">HII31_11832</name>
</gene>
<reference evidence="1" key="1">
    <citation type="submission" date="2020-04" db="EMBL/GenBank/DDBJ databases">
        <title>Draft genome resource of the tomato pathogen Pseudocercospora fuligena.</title>
        <authorList>
            <person name="Zaccaron A."/>
        </authorList>
    </citation>
    <scope>NUCLEOTIDE SEQUENCE</scope>
    <source>
        <strain evidence="1">PF001</strain>
    </source>
</reference>
<dbReference type="AlphaFoldDB" id="A0A8H6RAE2"/>
<protein>
    <submittedName>
        <fullName evidence="1">Uncharacterized protein</fullName>
    </submittedName>
</protein>
<evidence type="ECO:0000313" key="1">
    <source>
        <dbReference type="EMBL" id="KAF7186872.1"/>
    </source>
</evidence>
<sequence>RCKAASGPRSGFVRDRQNFKKQVVLSSDTAFTSSLYAQPLAVAPANAGLLRRRAARSRAETSISRVLISLQRSWSFEGSVFRLNNVVAFGRVELRRVRIELGFVGWMQTTLARQRQLGRHWLGESDSNSR</sequence>